<comment type="caution">
    <text evidence="12">The sequence shown here is derived from an EMBL/GenBank/DDBJ whole genome shotgun (WGS) entry which is preliminary data.</text>
</comment>
<dbReference type="Gene3D" id="3.30.70.330">
    <property type="match status" value="1"/>
</dbReference>
<feature type="region of interest" description="Disordered" evidence="8">
    <location>
        <begin position="521"/>
        <end position="554"/>
    </location>
</feature>
<dbReference type="InterPro" id="IPR001650">
    <property type="entry name" value="Helicase_C-like"/>
</dbReference>
<dbReference type="PANTHER" id="PTHR47963">
    <property type="entry name" value="DEAD-BOX ATP-DEPENDENT RNA HELICASE 47, MITOCHONDRIAL"/>
    <property type="match status" value="1"/>
</dbReference>
<dbReference type="InterPro" id="IPR050547">
    <property type="entry name" value="DEAD_box_RNA_helicases"/>
</dbReference>
<keyword evidence="4 7" id="KW-0347">Helicase</keyword>
<feature type="domain" description="Helicase ATP-binding" evidence="9">
    <location>
        <begin position="34"/>
        <end position="205"/>
    </location>
</feature>
<dbReference type="InterPro" id="IPR012677">
    <property type="entry name" value="Nucleotide-bd_a/b_plait_sf"/>
</dbReference>
<evidence type="ECO:0000256" key="7">
    <source>
        <dbReference type="RuleBase" id="RU000492"/>
    </source>
</evidence>
<dbReference type="SUPFAM" id="SSF52540">
    <property type="entry name" value="P-loop containing nucleoside triphosphate hydrolases"/>
    <property type="match status" value="1"/>
</dbReference>
<dbReference type="InterPro" id="IPR044742">
    <property type="entry name" value="DEAD/DEAH_RhlB"/>
</dbReference>
<dbReference type="PROSITE" id="PS51195">
    <property type="entry name" value="Q_MOTIF"/>
    <property type="match status" value="1"/>
</dbReference>
<evidence type="ECO:0000259" key="9">
    <source>
        <dbReference type="PROSITE" id="PS51192"/>
    </source>
</evidence>
<evidence type="ECO:0000313" key="13">
    <source>
        <dbReference type="Proteomes" id="UP000321580"/>
    </source>
</evidence>
<dbReference type="OrthoDB" id="9785240at2"/>
<dbReference type="PROSITE" id="PS51194">
    <property type="entry name" value="HELICASE_CTER"/>
    <property type="match status" value="1"/>
</dbReference>
<dbReference type="InterPro" id="IPR014001">
    <property type="entry name" value="Helicase_ATP-bd"/>
</dbReference>
<evidence type="ECO:0000256" key="3">
    <source>
        <dbReference type="ARBA" id="ARBA00022801"/>
    </source>
</evidence>
<dbReference type="Pfam" id="PF03880">
    <property type="entry name" value="DbpA"/>
    <property type="match status" value="1"/>
</dbReference>
<feature type="compositionally biased region" description="Basic and acidic residues" evidence="8">
    <location>
        <begin position="443"/>
        <end position="453"/>
    </location>
</feature>
<evidence type="ECO:0000256" key="6">
    <source>
        <dbReference type="PROSITE-ProRule" id="PRU00552"/>
    </source>
</evidence>
<dbReference type="GO" id="GO:0033592">
    <property type="term" value="F:RNA strand annealing activity"/>
    <property type="evidence" value="ECO:0007669"/>
    <property type="project" value="TreeGrafter"/>
</dbReference>
<feature type="domain" description="DEAD-box RNA helicase Q" evidence="11">
    <location>
        <begin position="2"/>
        <end position="30"/>
    </location>
</feature>
<dbReference type="CDD" id="cd18787">
    <property type="entry name" value="SF2_C_DEAD"/>
    <property type="match status" value="1"/>
</dbReference>
<dbReference type="GO" id="GO:0016787">
    <property type="term" value="F:hydrolase activity"/>
    <property type="evidence" value="ECO:0007669"/>
    <property type="project" value="UniProtKB-KW"/>
</dbReference>
<sequence>MSTFESLGLSQQITEAVGAIGFETPTAIQQQAIPHLLSGEEDFIGLAQTGTGKTAAFGLPLIQRTDTMLPFIQSLVLAPTRELCLQICRELESFASNQPGLKLLAVYGGADIVRQMKGLERGVHILVATPGRLRDLMRRGKVDFAHLQHVVLDEADEMLNMGFKEEIDDILQSVPENRRTWLFSATMPKEVRRISEDYMENPFELSVGQQNTSNADISHRFVFLRPAERYEALRRFIDFNSGLFALVFVRTRRDAAEVAERLTQDGYRADALHGDLSQHQRDRVMGAFRNRHLRILVATDVAARGIDVDEITHVFHFNIPDDIAFYTHRSGRTGRAGKKGESIILAHPKDKHLLKKLEKTVKIKLEPTEVPNGDAIFEQRLLGFFARAAQTPPHPAIEKYLPQIVEELGDMSREELALRLATSTMGHSLASYANSRPIGQAGPKDKPRLSRTDSRKLFINLGDMDLDGKGGMLSFLCEQGGISSSDIGKIDLQKKHAFVQVEEKAAARLIKAIDGLEHNGRTLRVNDGDTGPKGKKGKKGKGPRKKKEKAFRKR</sequence>
<dbReference type="GO" id="GO:0003724">
    <property type="term" value="F:RNA helicase activity"/>
    <property type="evidence" value="ECO:0007669"/>
    <property type="project" value="UniProtKB-EC"/>
</dbReference>
<dbReference type="EMBL" id="VOOR01000031">
    <property type="protein sequence ID" value="TXB62378.1"/>
    <property type="molecule type" value="Genomic_DNA"/>
</dbReference>
<dbReference type="PROSITE" id="PS00039">
    <property type="entry name" value="DEAD_ATP_HELICASE"/>
    <property type="match status" value="1"/>
</dbReference>
<dbReference type="CDD" id="cd00268">
    <property type="entry name" value="DEADc"/>
    <property type="match status" value="1"/>
</dbReference>
<dbReference type="InterPro" id="IPR011545">
    <property type="entry name" value="DEAD/DEAH_box_helicase_dom"/>
</dbReference>
<dbReference type="RefSeq" id="WP_147168285.1">
    <property type="nucleotide sequence ID" value="NZ_VOOR01000031.1"/>
</dbReference>
<gene>
    <name evidence="12" type="ORF">FRY97_14560</name>
</gene>
<dbReference type="InterPro" id="IPR005580">
    <property type="entry name" value="DbpA/CsdA_RNA-bd_dom"/>
</dbReference>
<dbReference type="Pfam" id="PF00271">
    <property type="entry name" value="Helicase_C"/>
    <property type="match status" value="1"/>
</dbReference>
<dbReference type="Pfam" id="PF00270">
    <property type="entry name" value="DEAD"/>
    <property type="match status" value="1"/>
</dbReference>
<evidence type="ECO:0000259" key="11">
    <source>
        <dbReference type="PROSITE" id="PS51195"/>
    </source>
</evidence>
<feature type="region of interest" description="Disordered" evidence="8">
    <location>
        <begin position="431"/>
        <end position="453"/>
    </location>
</feature>
<dbReference type="InterPro" id="IPR014014">
    <property type="entry name" value="RNA_helicase_DEAD_Q_motif"/>
</dbReference>
<dbReference type="GO" id="GO:0005840">
    <property type="term" value="C:ribosome"/>
    <property type="evidence" value="ECO:0007669"/>
    <property type="project" value="TreeGrafter"/>
</dbReference>
<feature type="compositionally biased region" description="Basic residues" evidence="8">
    <location>
        <begin position="533"/>
        <end position="554"/>
    </location>
</feature>
<dbReference type="GO" id="GO:0005524">
    <property type="term" value="F:ATP binding"/>
    <property type="evidence" value="ECO:0007669"/>
    <property type="project" value="UniProtKB-KW"/>
</dbReference>
<keyword evidence="5 7" id="KW-0067">ATP-binding</keyword>
<organism evidence="12 13">
    <name type="scientific">Phaeodactylibacter luteus</name>
    <dbReference type="NCBI Taxonomy" id="1564516"/>
    <lineage>
        <taxon>Bacteria</taxon>
        <taxon>Pseudomonadati</taxon>
        <taxon>Bacteroidota</taxon>
        <taxon>Saprospiria</taxon>
        <taxon>Saprospirales</taxon>
        <taxon>Haliscomenobacteraceae</taxon>
        <taxon>Phaeodactylibacter</taxon>
    </lineage>
</organism>
<keyword evidence="2 7" id="KW-0547">Nucleotide-binding</keyword>
<feature type="domain" description="Helicase C-terminal" evidence="10">
    <location>
        <begin position="232"/>
        <end position="376"/>
    </location>
</feature>
<proteinExistence type="inferred from homology"/>
<dbReference type="CDD" id="cd12252">
    <property type="entry name" value="RRM_DbpA"/>
    <property type="match status" value="1"/>
</dbReference>
<protein>
    <recommendedName>
        <fullName evidence="1">RNA helicase</fullName>
        <ecNumber evidence="1">3.6.4.13</ecNumber>
    </recommendedName>
</protein>
<dbReference type="PANTHER" id="PTHR47963:SF8">
    <property type="entry name" value="ATP-DEPENDENT RNA HELICASE DEAD"/>
    <property type="match status" value="1"/>
</dbReference>
<dbReference type="AlphaFoldDB" id="A0A5C6RIW7"/>
<evidence type="ECO:0000259" key="10">
    <source>
        <dbReference type="PROSITE" id="PS51194"/>
    </source>
</evidence>
<accession>A0A5C6RIW7</accession>
<evidence type="ECO:0000256" key="5">
    <source>
        <dbReference type="ARBA" id="ARBA00022840"/>
    </source>
</evidence>
<feature type="compositionally biased region" description="Basic and acidic residues" evidence="8">
    <location>
        <begin position="521"/>
        <end position="532"/>
    </location>
</feature>
<name>A0A5C6RIW7_9BACT</name>
<keyword evidence="3 7" id="KW-0378">Hydrolase</keyword>
<evidence type="ECO:0000313" key="12">
    <source>
        <dbReference type="EMBL" id="TXB62378.1"/>
    </source>
</evidence>
<keyword evidence="13" id="KW-1185">Reference proteome</keyword>
<dbReference type="SMART" id="SM00487">
    <property type="entry name" value="DEXDc"/>
    <property type="match status" value="1"/>
</dbReference>
<dbReference type="EC" id="3.6.4.13" evidence="1"/>
<reference evidence="12 13" key="1">
    <citation type="submission" date="2019-08" db="EMBL/GenBank/DDBJ databases">
        <title>Genome of Phaeodactylibacter luteus.</title>
        <authorList>
            <person name="Bowman J.P."/>
        </authorList>
    </citation>
    <scope>NUCLEOTIDE SEQUENCE [LARGE SCALE GENOMIC DNA]</scope>
    <source>
        <strain evidence="12 13">KCTC 42180</strain>
    </source>
</reference>
<feature type="short sequence motif" description="Q motif" evidence="6">
    <location>
        <begin position="2"/>
        <end position="30"/>
    </location>
</feature>
<dbReference type="PROSITE" id="PS51192">
    <property type="entry name" value="HELICASE_ATP_BIND_1"/>
    <property type="match status" value="1"/>
</dbReference>
<evidence type="ECO:0000256" key="1">
    <source>
        <dbReference type="ARBA" id="ARBA00012552"/>
    </source>
</evidence>
<evidence type="ECO:0000256" key="8">
    <source>
        <dbReference type="SAM" id="MobiDB-lite"/>
    </source>
</evidence>
<comment type="similarity">
    <text evidence="7">Belongs to the DEAD box helicase family.</text>
</comment>
<evidence type="ECO:0000256" key="4">
    <source>
        <dbReference type="ARBA" id="ARBA00022806"/>
    </source>
</evidence>
<dbReference type="GO" id="GO:0005829">
    <property type="term" value="C:cytosol"/>
    <property type="evidence" value="ECO:0007669"/>
    <property type="project" value="TreeGrafter"/>
</dbReference>
<dbReference type="SMART" id="SM00490">
    <property type="entry name" value="HELICc"/>
    <property type="match status" value="1"/>
</dbReference>
<dbReference type="InterPro" id="IPR027417">
    <property type="entry name" value="P-loop_NTPase"/>
</dbReference>
<dbReference type="Proteomes" id="UP000321580">
    <property type="component" value="Unassembled WGS sequence"/>
</dbReference>
<evidence type="ECO:0000256" key="2">
    <source>
        <dbReference type="ARBA" id="ARBA00022741"/>
    </source>
</evidence>
<dbReference type="InterPro" id="IPR000629">
    <property type="entry name" value="RNA-helicase_DEAD-box_CS"/>
</dbReference>
<dbReference type="GO" id="GO:0009409">
    <property type="term" value="P:response to cold"/>
    <property type="evidence" value="ECO:0007669"/>
    <property type="project" value="TreeGrafter"/>
</dbReference>
<dbReference type="Gene3D" id="3.40.50.300">
    <property type="entry name" value="P-loop containing nucleotide triphosphate hydrolases"/>
    <property type="match status" value="2"/>
</dbReference>